<proteinExistence type="predicted"/>
<dbReference type="EMBL" id="JBHUJD010000015">
    <property type="protein sequence ID" value="MFD2311227.1"/>
    <property type="molecule type" value="Genomic_DNA"/>
</dbReference>
<dbReference type="InterPro" id="IPR043131">
    <property type="entry name" value="BCAT-like_N"/>
</dbReference>
<reference evidence="2" key="1">
    <citation type="journal article" date="2019" name="Int. J. Syst. Evol. Microbiol.">
        <title>The Global Catalogue of Microorganisms (GCM) 10K type strain sequencing project: providing services to taxonomists for standard genome sequencing and annotation.</title>
        <authorList>
            <consortium name="The Broad Institute Genomics Platform"/>
            <consortium name="The Broad Institute Genome Sequencing Center for Infectious Disease"/>
            <person name="Wu L."/>
            <person name="Ma J."/>
        </authorList>
    </citation>
    <scope>NUCLEOTIDE SEQUENCE [LARGE SCALE GENOMIC DNA]</scope>
    <source>
        <strain evidence="2">KCTC 12848</strain>
    </source>
</reference>
<dbReference type="Gene3D" id="3.20.10.10">
    <property type="entry name" value="D-amino Acid Aminotransferase, subunit A, domain 2"/>
    <property type="match status" value="1"/>
</dbReference>
<keyword evidence="1" id="KW-0032">Aminotransferase</keyword>
<keyword evidence="1" id="KW-0808">Transferase</keyword>
<dbReference type="InterPro" id="IPR043132">
    <property type="entry name" value="BCAT-like_C"/>
</dbReference>
<dbReference type="InterPro" id="IPR036038">
    <property type="entry name" value="Aminotransferase-like"/>
</dbReference>
<organism evidence="1 2">
    <name type="scientific">Microbulbifer halophilus</name>
    <dbReference type="NCBI Taxonomy" id="453963"/>
    <lineage>
        <taxon>Bacteria</taxon>
        <taxon>Pseudomonadati</taxon>
        <taxon>Pseudomonadota</taxon>
        <taxon>Gammaproteobacteria</taxon>
        <taxon>Cellvibrionales</taxon>
        <taxon>Microbulbiferaceae</taxon>
        <taxon>Microbulbifer</taxon>
    </lineage>
</organism>
<dbReference type="GO" id="GO:0008483">
    <property type="term" value="F:transaminase activity"/>
    <property type="evidence" value="ECO:0007669"/>
    <property type="project" value="UniProtKB-KW"/>
</dbReference>
<gene>
    <name evidence="1" type="ORF">ACFSKX_12445</name>
</gene>
<dbReference type="SUPFAM" id="SSF56752">
    <property type="entry name" value="D-aminoacid aminotransferase-like PLP-dependent enzymes"/>
    <property type="match status" value="1"/>
</dbReference>
<name>A0ABW5ED97_9GAMM</name>
<sequence>MSKLPLYLQDGVATEALPPDPSIDDGLLETMRCQNGAIPLWPLHRARLARSGVLTAGELDAIEQPLQRFVVTCPPGAARARLRIGRLAGRRYWDLTLAELGQAPGLQRGVRLFPCDERLPVGKSANPGCKFLQRARYNRAGEELPADADDGLMRDSEDRAIESLRCNLLVRLDGRWLTPLLDRCGVRGVMRDWLGRRIPLEEVDIPLERLLGAEELALCNSVRGVLPVRELIDHRDWTPGEETRRLQRLIAEELW</sequence>
<dbReference type="Gene3D" id="3.30.470.10">
    <property type="match status" value="1"/>
</dbReference>
<comment type="caution">
    <text evidence="1">The sequence shown here is derived from an EMBL/GenBank/DDBJ whole genome shotgun (WGS) entry which is preliminary data.</text>
</comment>
<dbReference type="RefSeq" id="WP_265722158.1">
    <property type="nucleotide sequence ID" value="NZ_JAPIVK010000019.1"/>
</dbReference>
<keyword evidence="2" id="KW-1185">Reference proteome</keyword>
<evidence type="ECO:0000313" key="2">
    <source>
        <dbReference type="Proteomes" id="UP001597425"/>
    </source>
</evidence>
<dbReference type="Proteomes" id="UP001597425">
    <property type="component" value="Unassembled WGS sequence"/>
</dbReference>
<dbReference type="InterPro" id="IPR001544">
    <property type="entry name" value="Aminotrans_IV"/>
</dbReference>
<evidence type="ECO:0000313" key="1">
    <source>
        <dbReference type="EMBL" id="MFD2311227.1"/>
    </source>
</evidence>
<accession>A0ABW5ED97</accession>
<protein>
    <submittedName>
        <fullName evidence="1">Aminotransferase class IV</fullName>
    </submittedName>
</protein>
<dbReference type="Pfam" id="PF01063">
    <property type="entry name" value="Aminotran_4"/>
    <property type="match status" value="1"/>
</dbReference>